<feature type="coiled-coil region" evidence="1">
    <location>
        <begin position="220"/>
        <end position="254"/>
    </location>
</feature>
<dbReference type="InterPro" id="IPR036514">
    <property type="entry name" value="SGNH_hydro_sf"/>
</dbReference>
<protein>
    <submittedName>
        <fullName evidence="4">Furin, partial</fullName>
    </submittedName>
</protein>
<dbReference type="Pfam" id="PF13472">
    <property type="entry name" value="Lipase_GDSL_2"/>
    <property type="match status" value="1"/>
</dbReference>
<dbReference type="SUPFAM" id="SSF52266">
    <property type="entry name" value="SGNH hydrolase"/>
    <property type="match status" value="1"/>
</dbReference>
<proteinExistence type="predicted"/>
<sequence length="493" mass="56056">MNRYLDYDEENDFFTWGGTANDLKCFVNSVLEIDEANEDGELKEDKKHNAVTYKLTNCSIRFYSTTNKLVLFGANQAVLLEKLGNIYRENKDFQPHPSSPTTQNNGGNVEGNHIDHEVIQSSDVINATSHSNEASLLVLGSSDESGEANLIPTIDICNEVMTISDTKDNYSVILKELSLIKSEMREIKEKCLQNNMNNETQSFDSLEKSNSDLLHCRMENRDLKTKIKIQDEYVRRLEEERASLVTTINLLMRDQSASVAEKLPSNCEIQRVNNDEDKNKKNKKKKSNKDKQTIPTADKGKVQQDKSQDDENSISTETGVGPNDENRTNTVIMGDSIISKLAGWKMSDKSNRTTIRSFPGSRVEDMADYVKPTLKWKPDNIILHTGTNNLRTDEPLDVAEKIVKICEQIEQRSPKTTVAISELTARHDSIELDQKRREVNKIIHSFAKSRNWKIISHENIDSNCLNKRKLHLNPRGTISLAKNFKNYLSNLNN</sequence>
<keyword evidence="5" id="KW-1185">Reference proteome</keyword>
<dbReference type="InterPro" id="IPR013830">
    <property type="entry name" value="SGNH_hydro"/>
</dbReference>
<reference evidence="4" key="1">
    <citation type="submission" date="2020-04" db="EMBL/GenBank/DDBJ databases">
        <authorList>
            <person name="Alioto T."/>
            <person name="Alioto T."/>
            <person name="Gomez Garrido J."/>
        </authorList>
    </citation>
    <scope>NUCLEOTIDE SEQUENCE</scope>
    <source>
        <strain evidence="4">A484AB</strain>
    </source>
</reference>
<dbReference type="OrthoDB" id="5978393at2759"/>
<dbReference type="AlphaFoldDB" id="A0A6S7H7K9"/>
<evidence type="ECO:0000313" key="5">
    <source>
        <dbReference type="Proteomes" id="UP001152795"/>
    </source>
</evidence>
<evidence type="ECO:0000256" key="2">
    <source>
        <dbReference type="SAM" id="MobiDB-lite"/>
    </source>
</evidence>
<evidence type="ECO:0000256" key="1">
    <source>
        <dbReference type="SAM" id="Coils"/>
    </source>
</evidence>
<accession>A0A6S7H7K9</accession>
<organism evidence="4 5">
    <name type="scientific">Paramuricea clavata</name>
    <name type="common">Red gorgonian</name>
    <name type="synonym">Violescent sea-whip</name>
    <dbReference type="NCBI Taxonomy" id="317549"/>
    <lineage>
        <taxon>Eukaryota</taxon>
        <taxon>Metazoa</taxon>
        <taxon>Cnidaria</taxon>
        <taxon>Anthozoa</taxon>
        <taxon>Octocorallia</taxon>
        <taxon>Malacalcyonacea</taxon>
        <taxon>Plexauridae</taxon>
        <taxon>Paramuricea</taxon>
    </lineage>
</organism>
<dbReference type="Gene3D" id="3.40.50.1110">
    <property type="entry name" value="SGNH hydrolase"/>
    <property type="match status" value="1"/>
</dbReference>
<evidence type="ECO:0000313" key="4">
    <source>
        <dbReference type="EMBL" id="CAB4000744.1"/>
    </source>
</evidence>
<evidence type="ECO:0000259" key="3">
    <source>
        <dbReference type="Pfam" id="PF13472"/>
    </source>
</evidence>
<feature type="domain" description="SGNH hydrolase-type esterase" evidence="3">
    <location>
        <begin position="319"/>
        <end position="476"/>
    </location>
</feature>
<keyword evidence="1" id="KW-0175">Coiled coil</keyword>
<comment type="caution">
    <text evidence="4">The sequence shown here is derived from an EMBL/GenBank/DDBJ whole genome shotgun (WGS) entry which is preliminary data.</text>
</comment>
<name>A0A6S7H7K9_PARCT</name>
<feature type="region of interest" description="Disordered" evidence="2">
    <location>
        <begin position="90"/>
        <end position="111"/>
    </location>
</feature>
<dbReference type="EMBL" id="CACRXK020003914">
    <property type="protein sequence ID" value="CAB4000744.1"/>
    <property type="molecule type" value="Genomic_DNA"/>
</dbReference>
<feature type="compositionally biased region" description="Basic and acidic residues" evidence="2">
    <location>
        <begin position="298"/>
        <end position="309"/>
    </location>
</feature>
<gene>
    <name evidence="4" type="ORF">PACLA_8A054378</name>
</gene>
<feature type="region of interest" description="Disordered" evidence="2">
    <location>
        <begin position="270"/>
        <end position="330"/>
    </location>
</feature>
<dbReference type="Proteomes" id="UP001152795">
    <property type="component" value="Unassembled WGS sequence"/>
</dbReference>